<dbReference type="Proteomes" id="UP000245539">
    <property type="component" value="Unassembled WGS sequence"/>
</dbReference>
<feature type="compositionally biased region" description="Polar residues" evidence="1">
    <location>
        <begin position="65"/>
        <end position="76"/>
    </location>
</feature>
<accession>A0A317CMT4</accession>
<feature type="region of interest" description="Disordered" evidence="1">
    <location>
        <begin position="64"/>
        <end position="87"/>
    </location>
</feature>
<dbReference type="EMBL" id="QGKM01000008">
    <property type="protein sequence ID" value="PWQ99846.1"/>
    <property type="molecule type" value="Genomic_DNA"/>
</dbReference>
<dbReference type="RefSeq" id="WP_109836579.1">
    <property type="nucleotide sequence ID" value="NZ_QGKM01000008.1"/>
</dbReference>
<evidence type="ECO:0000313" key="2">
    <source>
        <dbReference type="EMBL" id="PWQ99846.1"/>
    </source>
</evidence>
<organism evidence="2 3">
    <name type="scientific">Leucothrix pacifica</name>
    <dbReference type="NCBI Taxonomy" id="1247513"/>
    <lineage>
        <taxon>Bacteria</taxon>
        <taxon>Pseudomonadati</taxon>
        <taxon>Pseudomonadota</taxon>
        <taxon>Gammaproteobacteria</taxon>
        <taxon>Thiotrichales</taxon>
        <taxon>Thiotrichaceae</taxon>
        <taxon>Leucothrix</taxon>
    </lineage>
</organism>
<evidence type="ECO:0000313" key="3">
    <source>
        <dbReference type="Proteomes" id="UP000245539"/>
    </source>
</evidence>
<dbReference type="AlphaFoldDB" id="A0A317CMT4"/>
<proteinExistence type="predicted"/>
<sequence length="87" mass="10082">MQSVSVSEIQRNLQNLNDFDVLEIVDKKRNVVKGYFLDGRYKALIDELLKKRATNRKNLMGLIGSVSSQEPDQTVDQLRDEHLSKYE</sequence>
<feature type="compositionally biased region" description="Basic and acidic residues" evidence="1">
    <location>
        <begin position="77"/>
        <end position="87"/>
    </location>
</feature>
<reference evidence="2 3" key="1">
    <citation type="submission" date="2018-05" db="EMBL/GenBank/DDBJ databases">
        <title>Leucothrix arctica sp. nov., isolated from Arctic seawater.</title>
        <authorList>
            <person name="Choi A."/>
            <person name="Baek K."/>
        </authorList>
    </citation>
    <scope>NUCLEOTIDE SEQUENCE [LARGE SCALE GENOMIC DNA]</scope>
    <source>
        <strain evidence="2 3">JCM 18388</strain>
    </source>
</reference>
<protein>
    <submittedName>
        <fullName evidence="2">Uncharacterized protein</fullName>
    </submittedName>
</protein>
<gene>
    <name evidence="2" type="ORF">DKW60_05065</name>
</gene>
<evidence type="ECO:0000256" key="1">
    <source>
        <dbReference type="SAM" id="MobiDB-lite"/>
    </source>
</evidence>
<name>A0A317CMT4_9GAMM</name>
<keyword evidence="3" id="KW-1185">Reference proteome</keyword>
<comment type="caution">
    <text evidence="2">The sequence shown here is derived from an EMBL/GenBank/DDBJ whole genome shotgun (WGS) entry which is preliminary data.</text>
</comment>